<evidence type="ECO:0000256" key="2">
    <source>
        <dbReference type="ARBA" id="ARBA00008520"/>
    </source>
</evidence>
<comment type="caution">
    <text evidence="3">The sequence shown here is derived from an EMBL/GenBank/DDBJ whole genome shotgun (WGS) entry which is preliminary data.</text>
</comment>
<evidence type="ECO:0000313" key="4">
    <source>
        <dbReference type="Proteomes" id="UP000777935"/>
    </source>
</evidence>
<dbReference type="SUPFAM" id="SSF53850">
    <property type="entry name" value="Periplasmic binding protein-like II"/>
    <property type="match status" value="1"/>
</dbReference>
<reference evidence="3 4" key="1">
    <citation type="submission" date="2020-06" db="EMBL/GenBank/DDBJ databases">
        <title>Sulfitobacter algicola sp. nov., isolated from green algae.</title>
        <authorList>
            <person name="Wang C."/>
        </authorList>
    </citation>
    <scope>NUCLEOTIDE SEQUENCE [LARGE SCALE GENOMIC DNA]</scope>
    <source>
        <strain evidence="3 4">1151</strain>
    </source>
</reference>
<gene>
    <name evidence="3" type="ORF">HRQ87_07490</name>
</gene>
<accession>A0ABX2IP26</accession>
<evidence type="ECO:0000256" key="1">
    <source>
        <dbReference type="ARBA" id="ARBA00004418"/>
    </source>
</evidence>
<sequence>MADCGITSGKVSILGNDFPAIQALVEAAKECAGNGVSVSSNLTTEHRDIQVAALTANPAQYSSAIVANSSIVPLMNDGLIRPLDDLVAEHGQNLKPSQLITIDGKVMAVAFMANAQHMFYRSDLIEQAGVTAPESYEDVLAAAEAIRSAGIMEHPVALNTKTGWNLGEEFVNMYSGYGGVFFQDGTAEPNINNETGVAALNTLKALTEYSNPDFLTFDSNATQALWESGEVAIATLWGSRAAGILDAEGSTSDVTSTTVLAGAPTVGNGTTPATTLWWDGFTIAANISDEDAEATFIAMVNGISPEVIAANNDDAVWLGEGYTPGDASVGIFASVQGGAAPYPMLPYMGLMHTALGDELSDFLQGQETAEQALADVEAAYRTAAKEQGFLQ</sequence>
<dbReference type="InterPro" id="IPR050490">
    <property type="entry name" value="Bact_solute-bd_prot1"/>
</dbReference>
<dbReference type="Pfam" id="PF01547">
    <property type="entry name" value="SBP_bac_1"/>
    <property type="match status" value="1"/>
</dbReference>
<proteinExistence type="inferred from homology"/>
<protein>
    <submittedName>
        <fullName evidence="3">Extracellular solute-binding protein</fullName>
    </submittedName>
</protein>
<comment type="subcellular location">
    <subcellularLocation>
        <location evidence="1">Periplasm</location>
    </subcellularLocation>
</comment>
<evidence type="ECO:0000313" key="3">
    <source>
        <dbReference type="EMBL" id="NSX54644.1"/>
    </source>
</evidence>
<dbReference type="InterPro" id="IPR006059">
    <property type="entry name" value="SBP"/>
</dbReference>
<dbReference type="PANTHER" id="PTHR43649:SF12">
    <property type="entry name" value="DIACETYLCHITOBIOSE BINDING PROTEIN DASA"/>
    <property type="match status" value="1"/>
</dbReference>
<dbReference type="EMBL" id="JABUFE010000003">
    <property type="protein sequence ID" value="NSX54644.1"/>
    <property type="molecule type" value="Genomic_DNA"/>
</dbReference>
<dbReference type="PANTHER" id="PTHR43649">
    <property type="entry name" value="ARABINOSE-BINDING PROTEIN-RELATED"/>
    <property type="match status" value="1"/>
</dbReference>
<comment type="similarity">
    <text evidence="2">Belongs to the bacterial solute-binding protein 1 family.</text>
</comment>
<name>A0ABX2IP26_9RHOB</name>
<dbReference type="Gene3D" id="3.40.190.10">
    <property type="entry name" value="Periplasmic binding protein-like II"/>
    <property type="match status" value="2"/>
</dbReference>
<keyword evidence="4" id="KW-1185">Reference proteome</keyword>
<dbReference type="Proteomes" id="UP000777935">
    <property type="component" value="Unassembled WGS sequence"/>
</dbReference>
<organism evidence="3 4">
    <name type="scientific">Parasulfitobacter algicola</name>
    <dbReference type="NCBI Taxonomy" id="2614809"/>
    <lineage>
        <taxon>Bacteria</taxon>
        <taxon>Pseudomonadati</taxon>
        <taxon>Pseudomonadota</taxon>
        <taxon>Alphaproteobacteria</taxon>
        <taxon>Rhodobacterales</taxon>
        <taxon>Roseobacteraceae</taxon>
        <taxon>Parasulfitobacter</taxon>
    </lineage>
</organism>